<dbReference type="Gene3D" id="2.60.120.10">
    <property type="entry name" value="Jelly Rolls"/>
    <property type="match status" value="1"/>
</dbReference>
<dbReference type="InterPro" id="IPR036390">
    <property type="entry name" value="WH_DNA-bd_sf"/>
</dbReference>
<dbReference type="Gene3D" id="1.10.10.10">
    <property type="entry name" value="Winged helix-like DNA-binding domain superfamily/Winged helix DNA-binding domain"/>
    <property type="match status" value="1"/>
</dbReference>
<sequence length="260" mass="27765">MLDVTVDDCAGVPGRKGGDERVYEKRLSRLRAEWPAKSVLAQVSEAALESWLQAGGFRTFRGGETLIHEGQADTSVFLLLSGCVKVIAASGEKTLLAVRIGGDLVGEIAALDAGPRSATVVVSRRSSITACQLDRADFLTVLDRDGVAARIVTASVTAKLRTATRRRRTVGVAPLARLARLIVDLSGDYGRNIAPTAWMIALDLTQQEMGQLIGSSEATVYRAMRVLREHGLVEVSGRRLIVKNLDGLTAITRGDGVAVT</sequence>
<keyword evidence="3" id="KW-0804">Transcription</keyword>
<keyword evidence="7" id="KW-1185">Reference proteome</keyword>
<feature type="domain" description="Cyclic nucleotide-binding" evidence="4">
    <location>
        <begin position="39"/>
        <end position="142"/>
    </location>
</feature>
<dbReference type="GO" id="GO:0003700">
    <property type="term" value="F:DNA-binding transcription factor activity"/>
    <property type="evidence" value="ECO:0007669"/>
    <property type="project" value="TreeGrafter"/>
</dbReference>
<dbReference type="PROSITE" id="PS51063">
    <property type="entry name" value="HTH_CRP_2"/>
    <property type="match status" value="1"/>
</dbReference>
<dbReference type="OrthoDB" id="41390at2"/>
<keyword evidence="1" id="KW-0805">Transcription regulation</keyword>
<dbReference type="InterPro" id="IPR014710">
    <property type="entry name" value="RmlC-like_jellyroll"/>
</dbReference>
<name>A0A428W4S8_AMYBA</name>
<dbReference type="PANTHER" id="PTHR24567">
    <property type="entry name" value="CRP FAMILY TRANSCRIPTIONAL REGULATORY PROTEIN"/>
    <property type="match status" value="1"/>
</dbReference>
<dbReference type="InterPro" id="IPR050397">
    <property type="entry name" value="Env_Response_Regulators"/>
</dbReference>
<evidence type="ECO:0000256" key="1">
    <source>
        <dbReference type="ARBA" id="ARBA00023015"/>
    </source>
</evidence>
<dbReference type="PROSITE" id="PS50042">
    <property type="entry name" value="CNMP_BINDING_3"/>
    <property type="match status" value="1"/>
</dbReference>
<dbReference type="Proteomes" id="UP000286716">
    <property type="component" value="Unassembled WGS sequence"/>
</dbReference>
<dbReference type="InterPro" id="IPR036388">
    <property type="entry name" value="WH-like_DNA-bd_sf"/>
</dbReference>
<evidence type="ECO:0000256" key="3">
    <source>
        <dbReference type="ARBA" id="ARBA00023163"/>
    </source>
</evidence>
<organism evidence="6 7">
    <name type="scientific">Amycolatopsis balhimycina DSM 5908</name>
    <dbReference type="NCBI Taxonomy" id="1081091"/>
    <lineage>
        <taxon>Bacteria</taxon>
        <taxon>Bacillati</taxon>
        <taxon>Actinomycetota</taxon>
        <taxon>Actinomycetes</taxon>
        <taxon>Pseudonocardiales</taxon>
        <taxon>Pseudonocardiaceae</taxon>
        <taxon>Amycolatopsis</taxon>
    </lineage>
</organism>
<dbReference type="InterPro" id="IPR018490">
    <property type="entry name" value="cNMP-bd_dom_sf"/>
</dbReference>
<reference evidence="6 7" key="1">
    <citation type="submission" date="2018-05" db="EMBL/GenBank/DDBJ databases">
        <title>Evolution of GPA BGCs.</title>
        <authorList>
            <person name="Waglechner N."/>
            <person name="Wright G.D."/>
        </authorList>
    </citation>
    <scope>NUCLEOTIDE SEQUENCE [LARGE SCALE GENOMIC DNA]</scope>
    <source>
        <strain evidence="6 7">DSM 5908</strain>
    </source>
</reference>
<dbReference type="RefSeq" id="WP_084641412.1">
    <property type="nucleotide sequence ID" value="NZ_QHHU01000061.1"/>
</dbReference>
<accession>A0A428W4S8</accession>
<evidence type="ECO:0000256" key="2">
    <source>
        <dbReference type="ARBA" id="ARBA00023125"/>
    </source>
</evidence>
<dbReference type="GO" id="GO:0005829">
    <property type="term" value="C:cytosol"/>
    <property type="evidence" value="ECO:0007669"/>
    <property type="project" value="TreeGrafter"/>
</dbReference>
<dbReference type="PANTHER" id="PTHR24567:SF68">
    <property type="entry name" value="DNA-BINDING TRANSCRIPTIONAL DUAL REGULATOR CRP"/>
    <property type="match status" value="1"/>
</dbReference>
<evidence type="ECO:0000259" key="4">
    <source>
        <dbReference type="PROSITE" id="PS50042"/>
    </source>
</evidence>
<dbReference type="SUPFAM" id="SSF51206">
    <property type="entry name" value="cAMP-binding domain-like"/>
    <property type="match status" value="1"/>
</dbReference>
<comment type="caution">
    <text evidence="6">The sequence shown here is derived from an EMBL/GenBank/DDBJ whole genome shotgun (WGS) entry which is preliminary data.</text>
</comment>
<dbReference type="GO" id="GO:0003677">
    <property type="term" value="F:DNA binding"/>
    <property type="evidence" value="ECO:0007669"/>
    <property type="project" value="UniProtKB-KW"/>
</dbReference>
<dbReference type="AlphaFoldDB" id="A0A428W4S8"/>
<dbReference type="CDD" id="cd00038">
    <property type="entry name" value="CAP_ED"/>
    <property type="match status" value="1"/>
</dbReference>
<dbReference type="EMBL" id="QHHU01000061">
    <property type="protein sequence ID" value="RSM38101.1"/>
    <property type="molecule type" value="Genomic_DNA"/>
</dbReference>
<protein>
    <submittedName>
        <fullName evidence="6">Crp/Fnr family transcriptional regulator</fullName>
    </submittedName>
</protein>
<dbReference type="InterPro" id="IPR000595">
    <property type="entry name" value="cNMP-bd_dom"/>
</dbReference>
<dbReference type="InterPro" id="IPR012318">
    <property type="entry name" value="HTH_CRP"/>
</dbReference>
<dbReference type="Pfam" id="PF13545">
    <property type="entry name" value="HTH_Crp_2"/>
    <property type="match status" value="1"/>
</dbReference>
<evidence type="ECO:0000313" key="7">
    <source>
        <dbReference type="Proteomes" id="UP000286716"/>
    </source>
</evidence>
<evidence type="ECO:0000259" key="5">
    <source>
        <dbReference type="PROSITE" id="PS51063"/>
    </source>
</evidence>
<dbReference type="Pfam" id="PF00027">
    <property type="entry name" value="cNMP_binding"/>
    <property type="match status" value="1"/>
</dbReference>
<proteinExistence type="predicted"/>
<dbReference type="SMART" id="SM00100">
    <property type="entry name" value="cNMP"/>
    <property type="match status" value="1"/>
</dbReference>
<feature type="domain" description="HTH crp-type" evidence="5">
    <location>
        <begin position="172"/>
        <end position="246"/>
    </location>
</feature>
<dbReference type="SUPFAM" id="SSF46785">
    <property type="entry name" value="Winged helix' DNA-binding domain"/>
    <property type="match status" value="1"/>
</dbReference>
<keyword evidence="2" id="KW-0238">DNA-binding</keyword>
<evidence type="ECO:0000313" key="6">
    <source>
        <dbReference type="EMBL" id="RSM38101.1"/>
    </source>
</evidence>
<dbReference type="SMART" id="SM00419">
    <property type="entry name" value="HTH_CRP"/>
    <property type="match status" value="1"/>
</dbReference>
<gene>
    <name evidence="6" type="ORF">DMA12_34005</name>
</gene>